<dbReference type="PROSITE" id="PS50889">
    <property type="entry name" value="S4"/>
    <property type="match status" value="1"/>
</dbReference>
<reference evidence="6 7" key="1">
    <citation type="submission" date="2017-07" db="EMBL/GenBank/DDBJ databases">
        <title>Mechanisms for carbon and nitrogen cycling indicate functional differentiation within the Candidate Phyla Radiation.</title>
        <authorList>
            <person name="Danczak R.E."/>
            <person name="Johnston M.D."/>
            <person name="Kenah C."/>
            <person name="Slattery M."/>
            <person name="Wrighton K.C."/>
            <person name="Wilkins M.J."/>
        </authorList>
    </citation>
    <scope>NUCLEOTIDE SEQUENCE [LARGE SCALE GENOMIC DNA]</scope>
    <source>
        <strain evidence="6">Gr01-1014_77</strain>
    </source>
</reference>
<dbReference type="Gene3D" id="3.10.290.10">
    <property type="entry name" value="RNA-binding S4 domain"/>
    <property type="match status" value="1"/>
</dbReference>
<evidence type="ECO:0000256" key="3">
    <source>
        <dbReference type="PROSITE-ProRule" id="PRU00182"/>
    </source>
</evidence>
<dbReference type="InterPro" id="IPR000748">
    <property type="entry name" value="PsdUridine_synth_RsuA/RluB/E/F"/>
</dbReference>
<dbReference type="SUPFAM" id="SSF55120">
    <property type="entry name" value="Pseudouridine synthase"/>
    <property type="match status" value="1"/>
</dbReference>
<dbReference type="SMART" id="SM00363">
    <property type="entry name" value="S4"/>
    <property type="match status" value="1"/>
</dbReference>
<accession>A0A554JCQ9</accession>
<evidence type="ECO:0000256" key="4">
    <source>
        <dbReference type="RuleBase" id="RU003887"/>
    </source>
</evidence>
<dbReference type="Gene3D" id="3.30.70.580">
    <property type="entry name" value="Pseudouridine synthase I, catalytic domain, N-terminal subdomain"/>
    <property type="match status" value="1"/>
</dbReference>
<dbReference type="InterPro" id="IPR042092">
    <property type="entry name" value="PsdUridine_s_RsuA/RluB/E/F_cat"/>
</dbReference>
<feature type="domain" description="RNA-binding S4" evidence="5">
    <location>
        <begin position="4"/>
        <end position="66"/>
    </location>
</feature>
<dbReference type="InterPro" id="IPR002942">
    <property type="entry name" value="S4_RNA-bd"/>
</dbReference>
<dbReference type="PANTHER" id="PTHR47683">
    <property type="entry name" value="PSEUDOURIDINE SYNTHASE FAMILY PROTEIN-RELATED"/>
    <property type="match status" value="1"/>
</dbReference>
<dbReference type="GO" id="GO:0003723">
    <property type="term" value="F:RNA binding"/>
    <property type="evidence" value="ECO:0007669"/>
    <property type="project" value="UniProtKB-KW"/>
</dbReference>
<dbReference type="EMBL" id="VMFF01000012">
    <property type="protein sequence ID" value="TSC66177.1"/>
    <property type="molecule type" value="Genomic_DNA"/>
</dbReference>
<dbReference type="InterPro" id="IPR006145">
    <property type="entry name" value="PsdUridine_synth_RsuA/RluA"/>
</dbReference>
<organism evidence="6 7">
    <name type="scientific">Candidatus Doudnabacteria bacterium Gr01-1014_77</name>
    <dbReference type="NCBI Taxonomy" id="2017133"/>
    <lineage>
        <taxon>Bacteria</taxon>
        <taxon>Candidatus Doudnaibacteriota</taxon>
    </lineage>
</organism>
<proteinExistence type="inferred from homology"/>
<keyword evidence="3" id="KW-0694">RNA-binding</keyword>
<comment type="caution">
    <text evidence="6">The sequence shown here is derived from an EMBL/GenBank/DDBJ whole genome shotgun (WGS) entry which is preliminary data.</text>
</comment>
<evidence type="ECO:0000313" key="7">
    <source>
        <dbReference type="Proteomes" id="UP000319613"/>
    </source>
</evidence>
<keyword evidence="2 4" id="KW-0413">Isomerase</keyword>
<evidence type="ECO:0000313" key="6">
    <source>
        <dbReference type="EMBL" id="TSC66177.1"/>
    </source>
</evidence>
<dbReference type="NCBIfam" id="TIGR00093">
    <property type="entry name" value="pseudouridine synthase"/>
    <property type="match status" value="1"/>
</dbReference>
<dbReference type="AlphaFoldDB" id="A0A554JCQ9"/>
<protein>
    <recommendedName>
        <fullName evidence="4">Pseudouridine synthase</fullName>
        <ecNumber evidence="4">5.4.99.-</ecNumber>
    </recommendedName>
</protein>
<dbReference type="CDD" id="cd02870">
    <property type="entry name" value="PseudoU_synth_RsuA_like"/>
    <property type="match status" value="1"/>
</dbReference>
<dbReference type="PROSITE" id="PS01149">
    <property type="entry name" value="PSI_RSU"/>
    <property type="match status" value="1"/>
</dbReference>
<dbReference type="EC" id="5.4.99.-" evidence="4"/>
<dbReference type="InterPro" id="IPR020103">
    <property type="entry name" value="PsdUridine_synth_cat_dom_sf"/>
</dbReference>
<dbReference type="InterPro" id="IPR018496">
    <property type="entry name" value="PsdUridine_synth_RsuA/RluB_CS"/>
</dbReference>
<name>A0A554JCQ9_9BACT</name>
<sequence>MAIERLQKFLSNAGIASRRGSEIFIERGEVRINGNVAKLGDKVDPDKDQVTYKGKLIRPEKNFYYIALNKPKAYITSRFDPEKRRSVFSFLPKELQSKVWTVGRLDFFTEGLLLFTNDGDLTEQLAHPKYEHEKEYEVTLSQDISDADLQKIREGVVIGEDYTTAPAEAKIRNGKIYMTIHEGKKRQIRRMFDKVGYKVKNLKRIRINKLELGDLPLGKIKNVTKEDII</sequence>
<dbReference type="InterPro" id="IPR020094">
    <property type="entry name" value="TruA/RsuA/RluB/E/F_N"/>
</dbReference>
<dbReference type="PANTHER" id="PTHR47683:SF2">
    <property type="entry name" value="RNA-BINDING S4 DOMAIN-CONTAINING PROTEIN"/>
    <property type="match status" value="1"/>
</dbReference>
<dbReference type="GO" id="GO:0120159">
    <property type="term" value="F:rRNA pseudouridine synthase activity"/>
    <property type="evidence" value="ECO:0007669"/>
    <property type="project" value="UniProtKB-ARBA"/>
</dbReference>
<dbReference type="SUPFAM" id="SSF55174">
    <property type="entry name" value="Alpha-L RNA-binding motif"/>
    <property type="match status" value="1"/>
</dbReference>
<gene>
    <name evidence="6" type="ORF">G01um101477_172</name>
</gene>
<dbReference type="Pfam" id="PF01479">
    <property type="entry name" value="S4"/>
    <property type="match status" value="1"/>
</dbReference>
<dbReference type="FunFam" id="3.10.290.10:FF:000003">
    <property type="entry name" value="Pseudouridine synthase"/>
    <property type="match status" value="1"/>
</dbReference>
<dbReference type="InterPro" id="IPR050343">
    <property type="entry name" value="RsuA_PseudoU_synthase"/>
</dbReference>
<dbReference type="GO" id="GO:0000455">
    <property type="term" value="P:enzyme-directed rRNA pseudouridine synthesis"/>
    <property type="evidence" value="ECO:0007669"/>
    <property type="project" value="UniProtKB-ARBA"/>
</dbReference>
<comment type="similarity">
    <text evidence="1 4">Belongs to the pseudouridine synthase RsuA family.</text>
</comment>
<dbReference type="Pfam" id="PF00849">
    <property type="entry name" value="PseudoU_synth_2"/>
    <property type="match status" value="1"/>
</dbReference>
<dbReference type="Gene3D" id="3.30.70.1560">
    <property type="entry name" value="Alpha-L RNA-binding motif"/>
    <property type="match status" value="1"/>
</dbReference>
<dbReference type="Proteomes" id="UP000319613">
    <property type="component" value="Unassembled WGS sequence"/>
</dbReference>
<evidence type="ECO:0000259" key="5">
    <source>
        <dbReference type="SMART" id="SM00363"/>
    </source>
</evidence>
<evidence type="ECO:0000256" key="2">
    <source>
        <dbReference type="ARBA" id="ARBA00023235"/>
    </source>
</evidence>
<dbReference type="InterPro" id="IPR036986">
    <property type="entry name" value="S4_RNA-bd_sf"/>
</dbReference>
<dbReference type="CDD" id="cd00165">
    <property type="entry name" value="S4"/>
    <property type="match status" value="1"/>
</dbReference>
<evidence type="ECO:0000256" key="1">
    <source>
        <dbReference type="ARBA" id="ARBA00008348"/>
    </source>
</evidence>